<reference evidence="1" key="1">
    <citation type="submission" date="2015-06" db="EMBL/GenBank/DDBJ databases">
        <authorList>
            <person name="Joergensen T."/>
        </authorList>
    </citation>
    <scope>NUCLEOTIDE SEQUENCE</scope>
    <source>
        <plasmid evidence="1">pRGFK1329</plasmid>
    </source>
</reference>
<name>A0A0H5Q4Z7_9ZZZZ</name>
<dbReference type="AlphaFoldDB" id="A0A0H5Q4Z7"/>
<sequence>MVFELLSTGAENARTAKELCQALGIDEKDWRIVSKAVERERREGKPICASSSSDFPGYYKPANREELTRYIDRLHKRAGEIYKTRRALQKVLEEMEV</sequence>
<proteinExistence type="predicted"/>
<keyword evidence="1" id="KW-0614">Plasmid</keyword>
<reference evidence="1" key="2">
    <citation type="submission" date="2015-07" db="EMBL/GenBank/DDBJ databases">
        <title>Plasmids, circular viruses and viroids from rat gut.</title>
        <authorList>
            <person name="Jorgensen T.J."/>
            <person name="Hansen M.A."/>
            <person name="Xu Z."/>
            <person name="Tabak M.A."/>
            <person name="Sorensen S.J."/>
            <person name="Hansen L.H."/>
        </authorList>
    </citation>
    <scope>NUCLEOTIDE SEQUENCE</scope>
    <source>
        <plasmid evidence="1">pRGFK1329</plasmid>
    </source>
</reference>
<organism evidence="1">
    <name type="scientific">uncultured prokaryote</name>
    <dbReference type="NCBI Taxonomy" id="198431"/>
    <lineage>
        <taxon>unclassified sequences</taxon>
        <taxon>environmental samples</taxon>
    </lineage>
</organism>
<geneLocation type="plasmid" evidence="1">
    <name>pRGFK1329</name>
</geneLocation>
<evidence type="ECO:0000313" key="1">
    <source>
        <dbReference type="EMBL" id="CRY96933.1"/>
    </source>
</evidence>
<dbReference type="EMBL" id="LN853895">
    <property type="protein sequence ID" value="CRY96933.1"/>
    <property type="molecule type" value="Genomic_DNA"/>
</dbReference>
<protein>
    <submittedName>
        <fullName evidence="1">Uncharacterized protein</fullName>
    </submittedName>
</protein>
<accession>A0A0H5Q4Z7</accession>